<dbReference type="Gene3D" id="2.60.120.370">
    <property type="entry name" value="YhcH/YjgK/YiaL"/>
    <property type="match status" value="1"/>
</dbReference>
<dbReference type="AlphaFoldDB" id="A0A2M9H927"/>
<dbReference type="OrthoDB" id="5198482at2"/>
<dbReference type="PANTHER" id="PTHR34986:SF1">
    <property type="entry name" value="PROTEIN YIAL"/>
    <property type="match status" value="1"/>
</dbReference>
<dbReference type="GO" id="GO:0005829">
    <property type="term" value="C:cytosol"/>
    <property type="evidence" value="ECO:0007669"/>
    <property type="project" value="TreeGrafter"/>
</dbReference>
<evidence type="ECO:0000313" key="2">
    <source>
        <dbReference type="Proteomes" id="UP000229095"/>
    </source>
</evidence>
<dbReference type="InterPro" id="IPR004375">
    <property type="entry name" value="NanQ/TabA/YiaL"/>
</dbReference>
<protein>
    <submittedName>
        <fullName evidence="1">YhcH/YjgK/YiaL family protein</fullName>
    </submittedName>
</protein>
<accession>A0A2M9H927</accession>
<keyword evidence="2" id="KW-1185">Reference proteome</keyword>
<comment type="caution">
    <text evidence="1">The sequence shown here is derived from an EMBL/GenBank/DDBJ whole genome shotgun (WGS) entry which is preliminary data.</text>
</comment>
<dbReference type="SUPFAM" id="SSF51197">
    <property type="entry name" value="Clavaminate synthase-like"/>
    <property type="match status" value="1"/>
</dbReference>
<name>A0A2M9H927_9BIFI</name>
<dbReference type="Pfam" id="PF04074">
    <property type="entry name" value="DUF386"/>
    <property type="match status" value="1"/>
</dbReference>
<dbReference type="InterPro" id="IPR037012">
    <property type="entry name" value="NanQ/TabA/YiaL_sf"/>
</dbReference>
<sequence length="152" mass="17230">MFAAGIDAAERYDYCDDEFKTVYAWLRDPALASLEPGTYPIEGSHSVAYVQEYDTREADEGRFETHDHFFDVHYVIEGRERVYLCKRNGLALHERDDDIDLSLYDDPAIDGGLLLEAGSFVVVAPEDAHKPRCSARPGNREHVRKVVVKVPV</sequence>
<dbReference type="PANTHER" id="PTHR34986">
    <property type="entry name" value="EVOLVED BETA-GALACTOSIDASE SUBUNIT BETA"/>
    <property type="match status" value="1"/>
</dbReference>
<dbReference type="RefSeq" id="WP_100510615.1">
    <property type="nucleotide sequence ID" value="NZ_PEBI01000002.1"/>
</dbReference>
<dbReference type="NCBIfam" id="TIGR00022">
    <property type="entry name" value="YhcH/YjgK/YiaL family protein"/>
    <property type="match status" value="1"/>
</dbReference>
<evidence type="ECO:0000313" key="1">
    <source>
        <dbReference type="EMBL" id="PJM73325.1"/>
    </source>
</evidence>
<reference evidence="1 2" key="1">
    <citation type="submission" date="2017-10" db="EMBL/GenBank/DDBJ databases">
        <title>Draft genome sequences of strains TRE 1, TRE 9, TRE H and TRI 7, isolated from tamarins, belonging to four potential novel Bifidobacterium species.</title>
        <authorList>
            <person name="Mattarelli P."/>
            <person name="Modesto M."/>
            <person name="Puglisi E."/>
            <person name="Morelli L."/>
            <person name="Spezio C."/>
            <person name="Bonetti A."/>
            <person name="Sandri C."/>
        </authorList>
    </citation>
    <scope>NUCLEOTIDE SEQUENCE [LARGE SCALE GENOMIC DNA]</scope>
    <source>
        <strain evidence="2">TRE1</strain>
    </source>
</reference>
<dbReference type="EMBL" id="PEBI01000002">
    <property type="protein sequence ID" value="PJM73325.1"/>
    <property type="molecule type" value="Genomic_DNA"/>
</dbReference>
<proteinExistence type="predicted"/>
<organism evidence="1 2">
    <name type="scientific">Bifidobacterium primatium</name>
    <dbReference type="NCBI Taxonomy" id="2045438"/>
    <lineage>
        <taxon>Bacteria</taxon>
        <taxon>Bacillati</taxon>
        <taxon>Actinomycetota</taxon>
        <taxon>Actinomycetes</taxon>
        <taxon>Bifidobacteriales</taxon>
        <taxon>Bifidobacteriaceae</taxon>
        <taxon>Bifidobacterium</taxon>
    </lineage>
</organism>
<dbReference type="Proteomes" id="UP000229095">
    <property type="component" value="Unassembled WGS sequence"/>
</dbReference>
<gene>
    <name evidence="1" type="ORF">CS006_04605</name>
</gene>